<dbReference type="RefSeq" id="WP_035628969.1">
    <property type="nucleotide sequence ID" value="NZ_JBEWQG010000038.1"/>
</dbReference>
<feature type="signal peptide" evidence="1">
    <location>
        <begin position="1"/>
        <end position="21"/>
    </location>
</feature>
<evidence type="ECO:0000313" key="3">
    <source>
        <dbReference type="EMBL" id="OXA84795.1"/>
    </source>
</evidence>
<keyword evidence="5" id="KW-1185">Reference proteome</keyword>
<gene>
    <name evidence="3" type="ORF">B0A62_25025</name>
    <name evidence="2" type="ORF">IW20_25650</name>
</gene>
<feature type="chain" id="PRO_5001800900" description="Lipoprotein" evidence="1">
    <location>
        <begin position="22"/>
        <end position="294"/>
    </location>
</feature>
<evidence type="ECO:0000313" key="5">
    <source>
        <dbReference type="Proteomes" id="UP000198424"/>
    </source>
</evidence>
<dbReference type="Proteomes" id="UP000028712">
    <property type="component" value="Unassembled WGS sequence"/>
</dbReference>
<dbReference type="EMBL" id="JPRM01000066">
    <property type="protein sequence ID" value="KFF01782.1"/>
    <property type="molecule type" value="Genomic_DNA"/>
</dbReference>
<dbReference type="Proteomes" id="UP000198424">
    <property type="component" value="Unassembled WGS sequence"/>
</dbReference>
<sequence>MKKIKFYIIGSLILLMFSCKGQDKNEVINNSNNQKVNDLNGITLLEVEKTDSLYTVYNRCDGGNGVLRISEKEFYYYHPQEGAYYNIQNVEKINSNKYKITSDGYYFFKNDKLIPENSVWSLTKKNNLLWEFGKESNKNKVLLSDSLNIKIGKIAYKVQPLSECSENNEEEVKGDNLVGKWGTNCENPIGIVIKENELIMCVEPNVYYIHLTKINKKKEDKILKYKLKGFEGIGSKDVNAQSYFNDNEIAIVKILEDNKIEFTWLGFYNKVNKERQNTESLISNENPTILKKCY</sequence>
<protein>
    <recommendedName>
        <fullName evidence="6">Lipoprotein</fullName>
    </recommendedName>
</protein>
<proteinExistence type="predicted"/>
<dbReference type="EMBL" id="MUGY01000067">
    <property type="protein sequence ID" value="OXA84795.1"/>
    <property type="molecule type" value="Genomic_DNA"/>
</dbReference>
<reference evidence="2 4" key="1">
    <citation type="submission" date="2014-07" db="EMBL/GenBank/DDBJ databases">
        <title>Genome of Flavobacterium hydatis DSM 2063.</title>
        <authorList>
            <person name="Pipes S.E."/>
            <person name="Stropko S.J."/>
            <person name="Newman J.D."/>
        </authorList>
    </citation>
    <scope>NUCLEOTIDE SEQUENCE [LARGE SCALE GENOMIC DNA]</scope>
    <source>
        <strain evidence="2 4">DSM 2063</strain>
    </source>
</reference>
<comment type="caution">
    <text evidence="2">The sequence shown here is derived from an EMBL/GenBank/DDBJ whole genome shotgun (WGS) entry which is preliminary data.</text>
</comment>
<dbReference type="STRING" id="991.IW20_25650"/>
<dbReference type="AlphaFoldDB" id="A0A085ZBG8"/>
<evidence type="ECO:0000313" key="4">
    <source>
        <dbReference type="Proteomes" id="UP000028712"/>
    </source>
</evidence>
<dbReference type="OrthoDB" id="1454334at2"/>
<accession>A0A085ZBG8</accession>
<dbReference type="PROSITE" id="PS51257">
    <property type="entry name" value="PROKAR_LIPOPROTEIN"/>
    <property type="match status" value="1"/>
</dbReference>
<name>A0A085ZBG8_FLAHY</name>
<evidence type="ECO:0000256" key="1">
    <source>
        <dbReference type="SAM" id="SignalP"/>
    </source>
</evidence>
<organism evidence="2 4">
    <name type="scientific">Flavobacterium hydatis</name>
    <name type="common">Cytophaga aquatilis</name>
    <dbReference type="NCBI Taxonomy" id="991"/>
    <lineage>
        <taxon>Bacteria</taxon>
        <taxon>Pseudomonadati</taxon>
        <taxon>Bacteroidota</taxon>
        <taxon>Flavobacteriia</taxon>
        <taxon>Flavobacteriales</taxon>
        <taxon>Flavobacteriaceae</taxon>
        <taxon>Flavobacterium</taxon>
    </lineage>
</organism>
<keyword evidence="1" id="KW-0732">Signal</keyword>
<evidence type="ECO:0008006" key="6">
    <source>
        <dbReference type="Google" id="ProtNLM"/>
    </source>
</evidence>
<reference evidence="3 5" key="2">
    <citation type="submission" date="2016-11" db="EMBL/GenBank/DDBJ databases">
        <title>Whole genomes of Flavobacteriaceae.</title>
        <authorList>
            <person name="Stine C."/>
            <person name="Li C."/>
            <person name="Tadesse D."/>
        </authorList>
    </citation>
    <scope>NUCLEOTIDE SEQUENCE [LARGE SCALE GENOMIC DNA]</scope>
    <source>
        <strain evidence="3 5">ATCC 29551</strain>
    </source>
</reference>
<evidence type="ECO:0000313" key="2">
    <source>
        <dbReference type="EMBL" id="KFF01782.1"/>
    </source>
</evidence>